<reference evidence="3" key="1">
    <citation type="journal article" date="2019" name="Int. J. Syst. Evol. Microbiol.">
        <title>The Global Catalogue of Microorganisms (GCM) 10K type strain sequencing project: providing services to taxonomists for standard genome sequencing and annotation.</title>
        <authorList>
            <consortium name="The Broad Institute Genomics Platform"/>
            <consortium name="The Broad Institute Genome Sequencing Center for Infectious Disease"/>
            <person name="Wu L."/>
            <person name="Ma J."/>
        </authorList>
    </citation>
    <scope>NUCLEOTIDE SEQUENCE [LARGE SCALE GENOMIC DNA]</scope>
    <source>
        <strain evidence="3">CCM 8604</strain>
    </source>
</reference>
<keyword evidence="3" id="KW-1185">Reference proteome</keyword>
<comment type="caution">
    <text evidence="2">The sequence shown here is derived from an EMBL/GenBank/DDBJ whole genome shotgun (WGS) entry which is preliminary data.</text>
</comment>
<organism evidence="2 3">
    <name type="scientific">Alloscardovia venturai</name>
    <dbReference type="NCBI Taxonomy" id="1769421"/>
    <lineage>
        <taxon>Bacteria</taxon>
        <taxon>Bacillati</taxon>
        <taxon>Actinomycetota</taxon>
        <taxon>Actinomycetes</taxon>
        <taxon>Bifidobacteriales</taxon>
        <taxon>Bifidobacteriaceae</taxon>
        <taxon>Alloscardovia</taxon>
    </lineage>
</organism>
<evidence type="ECO:0000313" key="2">
    <source>
        <dbReference type="EMBL" id="MFD0705285.1"/>
    </source>
</evidence>
<keyword evidence="1" id="KW-0472">Membrane</keyword>
<evidence type="ECO:0000256" key="1">
    <source>
        <dbReference type="SAM" id="Phobius"/>
    </source>
</evidence>
<name>A0ABW2Y4V1_9BIFI</name>
<dbReference type="EMBL" id="JBHTHQ010000021">
    <property type="protein sequence ID" value="MFD0705285.1"/>
    <property type="molecule type" value="Genomic_DNA"/>
</dbReference>
<dbReference type="RefSeq" id="WP_377938977.1">
    <property type="nucleotide sequence ID" value="NZ_JBHTHQ010000021.1"/>
</dbReference>
<feature type="transmembrane region" description="Helical" evidence="1">
    <location>
        <begin position="23"/>
        <end position="46"/>
    </location>
</feature>
<evidence type="ECO:0000313" key="3">
    <source>
        <dbReference type="Proteomes" id="UP001597036"/>
    </source>
</evidence>
<proteinExistence type="predicted"/>
<gene>
    <name evidence="2" type="ORF">ACFQY8_05955</name>
</gene>
<sequence length="173" mass="19465">MNVIYLARTFTQVPSPSIDGKQFIIWLIIAAVLAIVFIIATIIAFLPHSVSASASVKRIHQSAHAYKQRIQKVEDDYAAHEFTKQQAYHELARIARDYASDKLDTDMSTQTLADLDTVHPHGDVRGITLLKQTIEGLYPPQFAYEATHSRSTNVTVAEACGWIRALIDKWEEQ</sequence>
<protein>
    <submittedName>
        <fullName evidence="2">Uncharacterized protein</fullName>
    </submittedName>
</protein>
<keyword evidence="1" id="KW-1133">Transmembrane helix</keyword>
<accession>A0ABW2Y4V1</accession>
<keyword evidence="1" id="KW-0812">Transmembrane</keyword>
<dbReference type="Proteomes" id="UP001597036">
    <property type="component" value="Unassembled WGS sequence"/>
</dbReference>